<gene>
    <name evidence="2" type="ORF">LQ327_12020</name>
</gene>
<sequence>MVMQRAYSTILSDRLPETRDFYVGLLGFEVTFDSDYYVALATTPEVDGEPVCELGIWAVGHEMVPPPYRADPAGIVLTFVVDDVDALHVQARRQGIPVVAPPRDQFYGRRRMLVTDPNGLLVDVSTPSTPSPEFRAEMMRLGFAPATSP</sequence>
<dbReference type="PROSITE" id="PS51819">
    <property type="entry name" value="VOC"/>
    <property type="match status" value="1"/>
</dbReference>
<reference evidence="2 3" key="1">
    <citation type="submission" date="2021-11" db="EMBL/GenBank/DDBJ databases">
        <title>Draft genome sequence of Actinomycetospora sp. SF1 isolated from the rhizosphere soil.</title>
        <authorList>
            <person name="Duangmal K."/>
            <person name="Chantavorakit T."/>
        </authorList>
    </citation>
    <scope>NUCLEOTIDE SEQUENCE [LARGE SCALE GENOMIC DNA]</scope>
    <source>
        <strain evidence="2 3">TBRC 5722</strain>
    </source>
</reference>
<dbReference type="RefSeq" id="WP_230733685.1">
    <property type="nucleotide sequence ID" value="NZ_JAJNDB010000002.1"/>
</dbReference>
<evidence type="ECO:0000313" key="3">
    <source>
        <dbReference type="Proteomes" id="UP001199469"/>
    </source>
</evidence>
<protein>
    <submittedName>
        <fullName evidence="2">VOC family protein</fullName>
    </submittedName>
</protein>
<name>A0ABS8P761_9PSEU</name>
<feature type="domain" description="VOC" evidence="1">
    <location>
        <begin position="4"/>
        <end position="127"/>
    </location>
</feature>
<dbReference type="SUPFAM" id="SSF54593">
    <property type="entry name" value="Glyoxalase/Bleomycin resistance protein/Dihydroxybiphenyl dioxygenase"/>
    <property type="match status" value="1"/>
</dbReference>
<evidence type="ECO:0000259" key="1">
    <source>
        <dbReference type="PROSITE" id="PS51819"/>
    </source>
</evidence>
<dbReference type="Gene3D" id="3.30.720.120">
    <property type="match status" value="1"/>
</dbReference>
<dbReference type="InterPro" id="IPR029068">
    <property type="entry name" value="Glyas_Bleomycin-R_OHBP_Dase"/>
</dbReference>
<evidence type="ECO:0000313" key="2">
    <source>
        <dbReference type="EMBL" id="MCD2194101.1"/>
    </source>
</evidence>
<keyword evidence="3" id="KW-1185">Reference proteome</keyword>
<proteinExistence type="predicted"/>
<dbReference type="InterPro" id="IPR004360">
    <property type="entry name" value="Glyas_Fos-R_dOase_dom"/>
</dbReference>
<organism evidence="2 3">
    <name type="scientific">Actinomycetospora endophytica</name>
    <dbReference type="NCBI Taxonomy" id="2291215"/>
    <lineage>
        <taxon>Bacteria</taxon>
        <taxon>Bacillati</taxon>
        <taxon>Actinomycetota</taxon>
        <taxon>Actinomycetes</taxon>
        <taxon>Pseudonocardiales</taxon>
        <taxon>Pseudonocardiaceae</taxon>
        <taxon>Actinomycetospora</taxon>
    </lineage>
</organism>
<dbReference type="Pfam" id="PF00903">
    <property type="entry name" value="Glyoxalase"/>
    <property type="match status" value="1"/>
</dbReference>
<dbReference type="EMBL" id="JAJNDB010000002">
    <property type="protein sequence ID" value="MCD2194101.1"/>
    <property type="molecule type" value="Genomic_DNA"/>
</dbReference>
<dbReference type="Proteomes" id="UP001199469">
    <property type="component" value="Unassembled WGS sequence"/>
</dbReference>
<comment type="caution">
    <text evidence="2">The sequence shown here is derived from an EMBL/GenBank/DDBJ whole genome shotgun (WGS) entry which is preliminary data.</text>
</comment>
<dbReference type="InterPro" id="IPR037523">
    <property type="entry name" value="VOC_core"/>
</dbReference>
<dbReference type="Gene3D" id="3.30.720.110">
    <property type="match status" value="1"/>
</dbReference>
<accession>A0ABS8P761</accession>